<evidence type="ECO:0000256" key="1">
    <source>
        <dbReference type="SAM" id="MobiDB-lite"/>
    </source>
</evidence>
<protein>
    <submittedName>
        <fullName evidence="2">Uncharacterized protein</fullName>
    </submittedName>
</protein>
<feature type="region of interest" description="Disordered" evidence="1">
    <location>
        <begin position="38"/>
        <end position="84"/>
    </location>
</feature>
<dbReference type="AlphaFoldDB" id="A0AAV3QNV4"/>
<gene>
    <name evidence="2" type="ORF">LIER_40047</name>
</gene>
<feature type="compositionally biased region" description="Polar residues" evidence="1">
    <location>
        <begin position="60"/>
        <end position="72"/>
    </location>
</feature>
<reference evidence="2 3" key="1">
    <citation type="submission" date="2024-01" db="EMBL/GenBank/DDBJ databases">
        <title>The complete chloroplast genome sequence of Lithospermum erythrorhizon: insights into the phylogenetic relationship among Boraginaceae species and the maternal lineages of purple gromwells.</title>
        <authorList>
            <person name="Okada T."/>
            <person name="Watanabe K."/>
        </authorList>
    </citation>
    <scope>NUCLEOTIDE SEQUENCE [LARGE SCALE GENOMIC DNA]</scope>
</reference>
<sequence length="84" mass="9552">MDDVGRVVSYVYVTRCKINRKEEKEKMVVNSDMPIANLQGDNIARDGFTTPENKRGLHTANATTTRIPSSWAESVKKEENKQRP</sequence>
<accession>A0AAV3QNV4</accession>
<keyword evidence="3" id="KW-1185">Reference proteome</keyword>
<dbReference type="EMBL" id="BAABME010022406">
    <property type="protein sequence ID" value="GAA0165730.1"/>
    <property type="molecule type" value="Genomic_DNA"/>
</dbReference>
<name>A0AAV3QNV4_LITER</name>
<evidence type="ECO:0000313" key="2">
    <source>
        <dbReference type="EMBL" id="GAA0165730.1"/>
    </source>
</evidence>
<evidence type="ECO:0000313" key="3">
    <source>
        <dbReference type="Proteomes" id="UP001454036"/>
    </source>
</evidence>
<comment type="caution">
    <text evidence="2">The sequence shown here is derived from an EMBL/GenBank/DDBJ whole genome shotgun (WGS) entry which is preliminary data.</text>
</comment>
<feature type="compositionally biased region" description="Basic and acidic residues" evidence="1">
    <location>
        <begin position="74"/>
        <end position="84"/>
    </location>
</feature>
<organism evidence="2 3">
    <name type="scientific">Lithospermum erythrorhizon</name>
    <name type="common">Purple gromwell</name>
    <name type="synonym">Lithospermum officinale var. erythrorhizon</name>
    <dbReference type="NCBI Taxonomy" id="34254"/>
    <lineage>
        <taxon>Eukaryota</taxon>
        <taxon>Viridiplantae</taxon>
        <taxon>Streptophyta</taxon>
        <taxon>Embryophyta</taxon>
        <taxon>Tracheophyta</taxon>
        <taxon>Spermatophyta</taxon>
        <taxon>Magnoliopsida</taxon>
        <taxon>eudicotyledons</taxon>
        <taxon>Gunneridae</taxon>
        <taxon>Pentapetalae</taxon>
        <taxon>asterids</taxon>
        <taxon>lamiids</taxon>
        <taxon>Boraginales</taxon>
        <taxon>Boraginaceae</taxon>
        <taxon>Boraginoideae</taxon>
        <taxon>Lithospermeae</taxon>
        <taxon>Lithospermum</taxon>
    </lineage>
</organism>
<dbReference type="Proteomes" id="UP001454036">
    <property type="component" value="Unassembled WGS sequence"/>
</dbReference>
<proteinExistence type="predicted"/>